<keyword evidence="2" id="KW-1185">Reference proteome</keyword>
<evidence type="ECO:0000313" key="1">
    <source>
        <dbReference type="EMBL" id="CAI8054890.1"/>
    </source>
</evidence>
<proteinExistence type="predicted"/>
<protein>
    <submittedName>
        <fullName evidence="1">Uncharacterized protein</fullName>
    </submittedName>
</protein>
<dbReference type="Proteomes" id="UP001174909">
    <property type="component" value="Unassembled WGS sequence"/>
</dbReference>
<dbReference type="EMBL" id="CASHTH010004216">
    <property type="protein sequence ID" value="CAI8054890.1"/>
    <property type="molecule type" value="Genomic_DNA"/>
</dbReference>
<reference evidence="1" key="1">
    <citation type="submission" date="2023-03" db="EMBL/GenBank/DDBJ databases">
        <authorList>
            <person name="Steffen K."/>
            <person name="Cardenas P."/>
        </authorList>
    </citation>
    <scope>NUCLEOTIDE SEQUENCE</scope>
</reference>
<dbReference type="AlphaFoldDB" id="A0AA35TUV9"/>
<accession>A0AA35TUV9</accession>
<gene>
    <name evidence="1" type="ORF">GBAR_LOCUS29944</name>
</gene>
<organism evidence="1 2">
    <name type="scientific">Geodia barretti</name>
    <name type="common">Barrett's horny sponge</name>
    <dbReference type="NCBI Taxonomy" id="519541"/>
    <lineage>
        <taxon>Eukaryota</taxon>
        <taxon>Metazoa</taxon>
        <taxon>Porifera</taxon>
        <taxon>Demospongiae</taxon>
        <taxon>Heteroscleromorpha</taxon>
        <taxon>Tetractinellida</taxon>
        <taxon>Astrophorina</taxon>
        <taxon>Geodiidae</taxon>
        <taxon>Geodia</taxon>
    </lineage>
</organism>
<name>A0AA35TUV9_GEOBA</name>
<sequence length="93" mass="10384">MAFISIGDKLWAEDGLKAQLDRQGSLTVIGPEEHLVYYPEVGYPMRSVNDGEQYISRKVAFAHYEDVATASSSNTTTGSGLPSRCPSWRWWLS</sequence>
<evidence type="ECO:0000313" key="2">
    <source>
        <dbReference type="Proteomes" id="UP001174909"/>
    </source>
</evidence>
<comment type="caution">
    <text evidence="1">The sequence shown here is derived from an EMBL/GenBank/DDBJ whole genome shotgun (WGS) entry which is preliminary data.</text>
</comment>